<gene>
    <name evidence="5" type="ORF">GC101_31800</name>
</gene>
<comment type="caution">
    <text evidence="5">The sequence shown here is derived from an EMBL/GenBank/DDBJ whole genome shotgun (WGS) entry which is preliminary data.</text>
</comment>
<dbReference type="EMBL" id="WHOB01000093">
    <property type="protein sequence ID" value="NOU83446.1"/>
    <property type="molecule type" value="Genomic_DNA"/>
</dbReference>
<keyword evidence="2" id="KW-1133">Transmembrane helix</keyword>
<feature type="transmembrane region" description="Helical" evidence="2">
    <location>
        <begin position="767"/>
        <end position="788"/>
    </location>
</feature>
<dbReference type="Proteomes" id="UP000596857">
    <property type="component" value="Unassembled WGS sequence"/>
</dbReference>
<sequence length="1085" mass="116895">MNRFSGSMITQQMYTRERRGVYRATEGFDTVAKSESLDNNFVKKILHPFCLYDAPAELAARGEKDEELYPDALHLFHTESNETVIGLSRYLAADFTGQRSAFFAHNFVVPPIRSEEIVEGYGEWLHAGFARSYEGEPGGTLPELESIPVGVREESADPLTVLRSLGFTEELFKALLQAVMLSVAGKKKIYVALDVPISELSQRAVELTEVLYASLPHDFRRRLGVITYAKEPQSRKYIHLSFVEKGSLRPGDRSIEKDYIFDLAGARILNADFGESRQTYADLAWKTLGQAGGSLRDFARFADSLLLGESVDRKLSLALYNELAVFYEIEQGNEDLYTGNKNAVLGGLLSYLKPEGALESRVRLNDMFLERFDREYDLIRKKGIPAPEILEWFKEYFALPGHNYRVKIVDYFINGMLNCQSAGREDALAAAYGIIEGNDELSAAFFKRVLAQPIFRKALLEPYMESRLADAPKSADILRFVAHWGRFLPEALQQAFVRDTVKEYLLEKLQRDNDPVAAVASVHESVQKAEKERRRGGGVHPEALSLLQELGTVADRFLLNRISLDELTMEQLLEISFLRYRDTADWQPPLDAIAKRKANALRAAYRWFGEEKPDEEIFAGLSPRELDDVQLLGGRWLKEPRSIEPFERLPLAFYHSSEREGGPLDYDALLELVARKAGNDKETVYRFLAWSQHNRLFTISSKKLWPNYRRAVLKYFLKNDREAFKNRDFRKSYSSAATPAMQNVYNEARSQLASPLARWVSRSRFQILISGSVLGIVLIIAIIAISWLRPDADTAAPQPTVSPIRGDIHNVDGQEQAPVSVRLVGGVAGAGTSTGTGNGGTEGTGNAGGAEGGGTEGTGNAGGAESSGEAGVKLVFSFAAAAECSDFKPAEIIVMSGNNVADTYKVAATASSCLAAGVDGGANGDAAAGNSGGSDEAEASPAAGASAAGNDGGSDEGAVGTDGGATGDVAAGKDGGANGNAAAGNSGGTDETTAGTNGGANGEAAEASPAAGASGAGTPARVYEVTVELEPGAKLAAGDVITAGIYTLKLQVSPGSILGSTPSTTPETTPGTDPTPSASPDTDAE</sequence>
<reference evidence="5 6" key="1">
    <citation type="submission" date="2019-10" db="EMBL/GenBank/DDBJ databases">
        <title>Description of Paenibacillus terricola sp. nov.</title>
        <authorList>
            <person name="Carlier A."/>
            <person name="Qi S."/>
        </authorList>
    </citation>
    <scope>NUCLEOTIDE SEQUENCE [LARGE SCALE GENOMIC DNA]</scope>
    <source>
        <strain evidence="5 6">LMG 31459</strain>
    </source>
</reference>
<evidence type="ECO:0000313" key="6">
    <source>
        <dbReference type="Proteomes" id="UP000596857"/>
    </source>
</evidence>
<feature type="domain" description="GTPase-associated protein 1 N-terminal" evidence="3">
    <location>
        <begin position="8"/>
        <end position="146"/>
    </location>
</feature>
<dbReference type="InterPro" id="IPR045402">
    <property type="entry name" value="GAP1-N2"/>
</dbReference>
<feature type="compositionally biased region" description="Low complexity" evidence="1">
    <location>
        <begin position="939"/>
        <end position="949"/>
    </location>
</feature>
<dbReference type="Pfam" id="PF20013">
    <property type="entry name" value="GAP1-N2"/>
    <property type="match status" value="1"/>
</dbReference>
<dbReference type="RefSeq" id="WP_171720573.1">
    <property type="nucleotide sequence ID" value="NZ_WHOB01000093.1"/>
</dbReference>
<dbReference type="Pfam" id="PF20014">
    <property type="entry name" value="GAP1-M"/>
    <property type="match status" value="1"/>
</dbReference>
<feature type="region of interest" description="Disordered" evidence="1">
    <location>
        <begin position="1052"/>
        <end position="1085"/>
    </location>
</feature>
<evidence type="ECO:0000256" key="1">
    <source>
        <dbReference type="SAM" id="MobiDB-lite"/>
    </source>
</evidence>
<proteinExistence type="predicted"/>
<feature type="compositionally biased region" description="Low complexity" evidence="1">
    <location>
        <begin position="979"/>
        <end position="995"/>
    </location>
</feature>
<evidence type="ECO:0000313" key="5">
    <source>
        <dbReference type="EMBL" id="NOU83446.1"/>
    </source>
</evidence>
<evidence type="ECO:0000259" key="4">
    <source>
        <dbReference type="Pfam" id="PF20014"/>
    </source>
</evidence>
<feature type="compositionally biased region" description="Low complexity" evidence="1">
    <location>
        <begin position="1060"/>
        <end position="1076"/>
    </location>
</feature>
<feature type="region of interest" description="Disordered" evidence="1">
    <location>
        <begin position="830"/>
        <end position="866"/>
    </location>
</feature>
<protein>
    <submittedName>
        <fullName evidence="5">Glycosyltransferase</fullName>
    </submittedName>
</protein>
<keyword evidence="2" id="KW-0472">Membrane</keyword>
<keyword evidence="2" id="KW-0812">Transmembrane</keyword>
<dbReference type="InterPro" id="IPR045401">
    <property type="entry name" value="GAP1-M"/>
</dbReference>
<name>A0ABX1YU85_9BACL</name>
<feature type="compositionally biased region" description="Gly residues" evidence="1">
    <location>
        <begin position="830"/>
        <end position="862"/>
    </location>
</feature>
<accession>A0ABX1YU85</accession>
<feature type="domain" description="GTPase-associated protein 1 middle" evidence="4">
    <location>
        <begin position="163"/>
        <end position="264"/>
    </location>
</feature>
<evidence type="ECO:0000256" key="2">
    <source>
        <dbReference type="SAM" id="Phobius"/>
    </source>
</evidence>
<organism evidence="5 6">
    <name type="scientific">Paenibacillus phytohabitans</name>
    <dbReference type="NCBI Taxonomy" id="2654978"/>
    <lineage>
        <taxon>Bacteria</taxon>
        <taxon>Bacillati</taxon>
        <taxon>Bacillota</taxon>
        <taxon>Bacilli</taxon>
        <taxon>Bacillales</taxon>
        <taxon>Paenibacillaceae</taxon>
        <taxon>Paenibacillus</taxon>
    </lineage>
</organism>
<feature type="region of interest" description="Disordered" evidence="1">
    <location>
        <begin position="926"/>
        <end position="1018"/>
    </location>
</feature>
<evidence type="ECO:0000259" key="3">
    <source>
        <dbReference type="Pfam" id="PF20013"/>
    </source>
</evidence>
<feature type="compositionally biased region" description="Low complexity" evidence="1">
    <location>
        <begin position="1002"/>
        <end position="1018"/>
    </location>
</feature>
<keyword evidence="6" id="KW-1185">Reference proteome</keyword>